<dbReference type="Proteomes" id="UP000087171">
    <property type="component" value="Chromosome Ca4"/>
</dbReference>
<evidence type="ECO:0000313" key="2">
    <source>
        <dbReference type="RefSeq" id="XP_012570193.1"/>
    </source>
</evidence>
<sequence>MLLVHVLTYKPAGSSIIFLSQVQPRWIRVLVFCFKYPGICSVLEKLESPVSSVVKSIFTEKLKQARATLGFSRDQWWLLDAAWNRTLVLVTELGLEGLGPEAMAVVVDSTS</sequence>
<name>A0A1S3E422_CICAR</name>
<dbReference type="AlphaFoldDB" id="A0A1S3E422"/>
<dbReference type="RefSeq" id="XP_012570193.1">
    <property type="nucleotide sequence ID" value="XM_012714739.2"/>
</dbReference>
<evidence type="ECO:0000313" key="1">
    <source>
        <dbReference type="Proteomes" id="UP000087171"/>
    </source>
</evidence>
<reference evidence="2" key="2">
    <citation type="submission" date="2025-08" db="UniProtKB">
        <authorList>
            <consortium name="RefSeq"/>
        </authorList>
    </citation>
    <scope>IDENTIFICATION</scope>
    <source>
        <tissue evidence="2">Etiolated seedlings</tissue>
    </source>
</reference>
<keyword evidence="1" id="KW-1185">Reference proteome</keyword>
<accession>A0A1S3E422</accession>
<organism evidence="1 2">
    <name type="scientific">Cicer arietinum</name>
    <name type="common">Chickpea</name>
    <name type="synonym">Garbanzo</name>
    <dbReference type="NCBI Taxonomy" id="3827"/>
    <lineage>
        <taxon>Eukaryota</taxon>
        <taxon>Viridiplantae</taxon>
        <taxon>Streptophyta</taxon>
        <taxon>Embryophyta</taxon>
        <taxon>Tracheophyta</taxon>
        <taxon>Spermatophyta</taxon>
        <taxon>Magnoliopsida</taxon>
        <taxon>eudicotyledons</taxon>
        <taxon>Gunneridae</taxon>
        <taxon>Pentapetalae</taxon>
        <taxon>rosids</taxon>
        <taxon>fabids</taxon>
        <taxon>Fabales</taxon>
        <taxon>Fabaceae</taxon>
        <taxon>Papilionoideae</taxon>
        <taxon>50 kb inversion clade</taxon>
        <taxon>NPAAA clade</taxon>
        <taxon>Hologalegina</taxon>
        <taxon>IRL clade</taxon>
        <taxon>Cicereae</taxon>
        <taxon>Cicer</taxon>
    </lineage>
</organism>
<reference evidence="1" key="1">
    <citation type="journal article" date="2013" name="Nat. Biotechnol.">
        <title>Draft genome sequence of chickpea (Cicer arietinum) provides a resource for trait improvement.</title>
        <authorList>
            <person name="Varshney R.K."/>
            <person name="Song C."/>
            <person name="Saxena R.K."/>
            <person name="Azam S."/>
            <person name="Yu S."/>
            <person name="Sharpe A.G."/>
            <person name="Cannon S."/>
            <person name="Baek J."/>
            <person name="Rosen B.D."/>
            <person name="Tar'an B."/>
            <person name="Millan T."/>
            <person name="Zhang X."/>
            <person name="Ramsay L.D."/>
            <person name="Iwata A."/>
            <person name="Wang Y."/>
            <person name="Nelson W."/>
            <person name="Farmer A.D."/>
            <person name="Gaur P.M."/>
            <person name="Soderlund C."/>
            <person name="Penmetsa R.V."/>
            <person name="Xu C."/>
            <person name="Bharti A.K."/>
            <person name="He W."/>
            <person name="Winter P."/>
            <person name="Zhao S."/>
            <person name="Hane J.K."/>
            <person name="Carrasquilla-Garcia N."/>
            <person name="Condie J.A."/>
            <person name="Upadhyaya H.D."/>
            <person name="Luo M.C."/>
            <person name="Thudi M."/>
            <person name="Gowda C.L."/>
            <person name="Singh N.P."/>
            <person name="Lichtenzveig J."/>
            <person name="Gali K.K."/>
            <person name="Rubio J."/>
            <person name="Nadarajan N."/>
            <person name="Dolezel J."/>
            <person name="Bansal K.C."/>
            <person name="Xu X."/>
            <person name="Edwards D."/>
            <person name="Zhang G."/>
            <person name="Kahl G."/>
            <person name="Gil J."/>
            <person name="Singh K.B."/>
            <person name="Datta S.K."/>
            <person name="Jackson S.A."/>
            <person name="Wang J."/>
            <person name="Cook D.R."/>
        </authorList>
    </citation>
    <scope>NUCLEOTIDE SEQUENCE [LARGE SCALE GENOMIC DNA]</scope>
    <source>
        <strain evidence="1">cv. CDC Frontier</strain>
    </source>
</reference>
<proteinExistence type="predicted"/>
<protein>
    <submittedName>
        <fullName evidence="2">Uncharacterized protein LOC105851893</fullName>
    </submittedName>
</protein>
<gene>
    <name evidence="2" type="primary">LOC105851893</name>
</gene>